<keyword evidence="3" id="KW-1185">Reference proteome</keyword>
<dbReference type="InterPro" id="IPR014875">
    <property type="entry name" value="Mor_transcription_activator"/>
</dbReference>
<proteinExistence type="predicted"/>
<sequence length="109" mass="11982">MELLAFTDDLVQRVLLAHGIDPALAAQCGAAVADGLSEAHAGQTVYYPFDAGYKMASREQEILEAHRGGARISELRQKYHMSDEGIRKLLRRAAARNPDLDQLNLFGQS</sequence>
<dbReference type="Gene3D" id="1.10.10.60">
    <property type="entry name" value="Homeodomain-like"/>
    <property type="match status" value="1"/>
</dbReference>
<name>A0ABY9P8W7_9GAMM</name>
<dbReference type="EMBL" id="CP133568">
    <property type="protein sequence ID" value="WMT03344.1"/>
    <property type="molecule type" value="Genomic_DNA"/>
</dbReference>
<protein>
    <submittedName>
        <fullName evidence="2">Mor transcription activator family protein</fullName>
    </submittedName>
</protein>
<dbReference type="InterPro" id="IPR009057">
    <property type="entry name" value="Homeodomain-like_sf"/>
</dbReference>
<organism evidence="2 3">
    <name type="scientific">Lysobacter yananisis</name>
    <dbReference type="NCBI Taxonomy" id="1003114"/>
    <lineage>
        <taxon>Bacteria</taxon>
        <taxon>Pseudomonadati</taxon>
        <taxon>Pseudomonadota</taxon>
        <taxon>Gammaproteobacteria</taxon>
        <taxon>Lysobacterales</taxon>
        <taxon>Lysobacteraceae</taxon>
        <taxon>Lysobacter</taxon>
    </lineage>
</organism>
<reference evidence="2 3" key="1">
    <citation type="submission" date="2023-08" db="EMBL/GenBank/DDBJ databases">
        <title>The whole genome sequence of Lysobacter yananisis.</title>
        <authorList>
            <person name="Sun H."/>
        </authorList>
    </citation>
    <scope>NUCLEOTIDE SEQUENCE [LARGE SCALE GENOMIC DNA]</scope>
    <source>
        <strain evidence="2 3">SNNU513</strain>
    </source>
</reference>
<dbReference type="RefSeq" id="WP_309152121.1">
    <property type="nucleotide sequence ID" value="NZ_CP133568.1"/>
</dbReference>
<feature type="domain" description="Mor transcription activator" evidence="1">
    <location>
        <begin position="2"/>
        <end position="103"/>
    </location>
</feature>
<evidence type="ECO:0000259" key="1">
    <source>
        <dbReference type="Pfam" id="PF08765"/>
    </source>
</evidence>
<dbReference type="Proteomes" id="UP001229313">
    <property type="component" value="Chromosome"/>
</dbReference>
<evidence type="ECO:0000313" key="2">
    <source>
        <dbReference type="EMBL" id="WMT03344.1"/>
    </source>
</evidence>
<gene>
    <name evidence="2" type="ORF">RDV84_00365</name>
</gene>
<evidence type="ECO:0000313" key="3">
    <source>
        <dbReference type="Proteomes" id="UP001229313"/>
    </source>
</evidence>
<accession>A0ABY9P8W7</accession>
<dbReference type="SUPFAM" id="SSF46689">
    <property type="entry name" value="Homeodomain-like"/>
    <property type="match status" value="1"/>
</dbReference>
<dbReference type="Pfam" id="PF08765">
    <property type="entry name" value="Mor"/>
    <property type="match status" value="1"/>
</dbReference>